<organism evidence="1 2">
    <name type="scientific">Lactiplantibacillus plantarum</name>
    <name type="common">Lactobacillus plantarum</name>
    <dbReference type="NCBI Taxonomy" id="1590"/>
    <lineage>
        <taxon>Bacteria</taxon>
        <taxon>Bacillati</taxon>
        <taxon>Bacillota</taxon>
        <taxon>Bacilli</taxon>
        <taxon>Lactobacillales</taxon>
        <taxon>Lactobacillaceae</taxon>
        <taxon>Lactiplantibacillus</taxon>
    </lineage>
</organism>
<comment type="caution">
    <text evidence="1">The sequence shown here is derived from an EMBL/GenBank/DDBJ whole genome shotgun (WGS) entry which is preliminary data.</text>
</comment>
<proteinExistence type="predicted"/>
<evidence type="ECO:0000313" key="2">
    <source>
        <dbReference type="Proteomes" id="UP000076872"/>
    </source>
</evidence>
<dbReference type="AlphaFoldDB" id="A0AAW3RJF8"/>
<sequence length="60" mass="7030">MVKRWLSGGQKMVKWGAFGGQNVQKQSNTVHTWNPRQWRGDWPFLMASQQIPLCSFCLDY</sequence>
<name>A0AAW3RJF8_LACPN</name>
<gene>
    <name evidence="1" type="ORF">NAB2_0005</name>
</gene>
<accession>A0AAW3RJF8</accession>
<dbReference type="EMBL" id="LUXO01000001">
    <property type="protein sequence ID" value="KZV06386.1"/>
    <property type="molecule type" value="Genomic_DNA"/>
</dbReference>
<reference evidence="1 2" key="1">
    <citation type="submission" date="2016-03" db="EMBL/GenBank/DDBJ databases">
        <title>Comparative genomics of 54 Lactobacillus plantarum strains reveals genomic uncoupling from niche constraints.</title>
        <authorList>
            <person name="Martino M.E."/>
        </authorList>
    </citation>
    <scope>NUCLEOTIDE SEQUENCE [LARGE SCALE GENOMIC DNA]</scope>
    <source>
        <strain evidence="1 2">NAB2</strain>
    </source>
</reference>
<dbReference type="Proteomes" id="UP000076872">
    <property type="component" value="Unassembled WGS sequence"/>
</dbReference>
<protein>
    <submittedName>
        <fullName evidence="1">Uncharacterized protein</fullName>
    </submittedName>
</protein>
<evidence type="ECO:0000313" key="1">
    <source>
        <dbReference type="EMBL" id="KZV06386.1"/>
    </source>
</evidence>